<evidence type="ECO:0000313" key="1">
    <source>
        <dbReference type="EnsemblProtists" id="EOD10504"/>
    </source>
</evidence>
<dbReference type="EnsemblProtists" id="EOD10504">
    <property type="protein sequence ID" value="EOD10504"/>
    <property type="gene ID" value="EMIHUDRAFT_437881"/>
</dbReference>
<dbReference type="RefSeq" id="XP_005762933.1">
    <property type="nucleotide sequence ID" value="XM_005762876.1"/>
</dbReference>
<sequence length="291" mass="29326">MAEVQLPSVFHCLAELLEAGGDAAVDKALSTGGLLGPLWRQLEPAGGGARDAALAAVRGAACSRRGCILVLRQTASGGAADPLARLLRSSDARAKVGAFAVAAQLCSSCARFAADGEVASVQPALRALIAAVSPSAGTAPGDALAALVALPAEEPPASCASRRCGCCSASRSSSGAREMGRYGWIGGDTGRYGEIRGDIHISPHLPTSLGALALARCEGLLHLLLHAEAVLTPDELRDKHALASALLKSTAAADVIGAGAATVRQLREYVAAGPFAAQSKAEARPEGPLTL</sequence>
<dbReference type="AlphaFoldDB" id="A0A0D3IGW9"/>
<accession>A0A0D3IGW9</accession>
<reference evidence="2" key="1">
    <citation type="journal article" date="2013" name="Nature">
        <title>Pan genome of the phytoplankton Emiliania underpins its global distribution.</title>
        <authorList>
            <person name="Read B.A."/>
            <person name="Kegel J."/>
            <person name="Klute M.J."/>
            <person name="Kuo A."/>
            <person name="Lefebvre S.C."/>
            <person name="Maumus F."/>
            <person name="Mayer C."/>
            <person name="Miller J."/>
            <person name="Monier A."/>
            <person name="Salamov A."/>
            <person name="Young J."/>
            <person name="Aguilar M."/>
            <person name="Claverie J.M."/>
            <person name="Frickenhaus S."/>
            <person name="Gonzalez K."/>
            <person name="Herman E.K."/>
            <person name="Lin Y.C."/>
            <person name="Napier J."/>
            <person name="Ogata H."/>
            <person name="Sarno A.F."/>
            <person name="Shmutz J."/>
            <person name="Schroeder D."/>
            <person name="de Vargas C."/>
            <person name="Verret F."/>
            <person name="von Dassow P."/>
            <person name="Valentin K."/>
            <person name="Van de Peer Y."/>
            <person name="Wheeler G."/>
            <person name="Dacks J.B."/>
            <person name="Delwiche C.F."/>
            <person name="Dyhrman S.T."/>
            <person name="Glockner G."/>
            <person name="John U."/>
            <person name="Richards T."/>
            <person name="Worden A.Z."/>
            <person name="Zhang X."/>
            <person name="Grigoriev I.V."/>
            <person name="Allen A.E."/>
            <person name="Bidle K."/>
            <person name="Borodovsky M."/>
            <person name="Bowler C."/>
            <person name="Brownlee C."/>
            <person name="Cock J.M."/>
            <person name="Elias M."/>
            <person name="Gladyshev V.N."/>
            <person name="Groth M."/>
            <person name="Guda C."/>
            <person name="Hadaegh A."/>
            <person name="Iglesias-Rodriguez M.D."/>
            <person name="Jenkins J."/>
            <person name="Jones B.M."/>
            <person name="Lawson T."/>
            <person name="Leese F."/>
            <person name="Lindquist E."/>
            <person name="Lobanov A."/>
            <person name="Lomsadze A."/>
            <person name="Malik S.B."/>
            <person name="Marsh M.E."/>
            <person name="Mackinder L."/>
            <person name="Mock T."/>
            <person name="Mueller-Roeber B."/>
            <person name="Pagarete A."/>
            <person name="Parker M."/>
            <person name="Probert I."/>
            <person name="Quesneville H."/>
            <person name="Raines C."/>
            <person name="Rensing S.A."/>
            <person name="Riano-Pachon D.M."/>
            <person name="Richier S."/>
            <person name="Rokitta S."/>
            <person name="Shiraiwa Y."/>
            <person name="Soanes D.M."/>
            <person name="van der Giezen M."/>
            <person name="Wahlund T.M."/>
            <person name="Williams B."/>
            <person name="Wilson W."/>
            <person name="Wolfe G."/>
            <person name="Wurch L.L."/>
        </authorList>
    </citation>
    <scope>NUCLEOTIDE SEQUENCE</scope>
</reference>
<dbReference type="GeneID" id="17256569"/>
<evidence type="ECO:0000313" key="2">
    <source>
        <dbReference type="Proteomes" id="UP000013827"/>
    </source>
</evidence>
<dbReference type="KEGG" id="ehx:EMIHUDRAFT_437881"/>
<proteinExistence type="predicted"/>
<dbReference type="HOGENOM" id="CLU_957898_0_0_1"/>
<dbReference type="Proteomes" id="UP000013827">
    <property type="component" value="Unassembled WGS sequence"/>
</dbReference>
<organism evidence="1 2">
    <name type="scientific">Emiliania huxleyi (strain CCMP1516)</name>
    <dbReference type="NCBI Taxonomy" id="280463"/>
    <lineage>
        <taxon>Eukaryota</taxon>
        <taxon>Haptista</taxon>
        <taxon>Haptophyta</taxon>
        <taxon>Prymnesiophyceae</taxon>
        <taxon>Isochrysidales</taxon>
        <taxon>Noelaerhabdaceae</taxon>
        <taxon>Emiliania</taxon>
    </lineage>
</organism>
<dbReference type="PaxDb" id="2903-EOD10504"/>
<reference evidence="1" key="2">
    <citation type="submission" date="2024-10" db="UniProtKB">
        <authorList>
            <consortium name="EnsemblProtists"/>
        </authorList>
    </citation>
    <scope>IDENTIFICATION</scope>
</reference>
<keyword evidence="2" id="KW-1185">Reference proteome</keyword>
<protein>
    <submittedName>
        <fullName evidence="1">Uncharacterized protein</fullName>
    </submittedName>
</protein>
<name>A0A0D3IGW9_EMIH1</name>